<organism evidence="2 3">
    <name type="scientific">Acinetobacter baumannii</name>
    <dbReference type="NCBI Taxonomy" id="470"/>
    <lineage>
        <taxon>Bacteria</taxon>
        <taxon>Pseudomonadati</taxon>
        <taxon>Pseudomonadota</taxon>
        <taxon>Gammaproteobacteria</taxon>
        <taxon>Moraxellales</taxon>
        <taxon>Moraxellaceae</taxon>
        <taxon>Acinetobacter</taxon>
        <taxon>Acinetobacter calcoaceticus/baumannii complex</taxon>
    </lineage>
</organism>
<evidence type="ECO:0000256" key="1">
    <source>
        <dbReference type="SAM" id="Coils"/>
    </source>
</evidence>
<dbReference type="RefSeq" id="WP_001070510.1">
    <property type="nucleotide sequence ID" value="NZ_CAUZGM010000002.1"/>
</dbReference>
<feature type="coiled-coil region" evidence="1">
    <location>
        <begin position="105"/>
        <end position="166"/>
    </location>
</feature>
<name>A0A5P1UK01_ACIBA</name>
<reference evidence="2 3" key="1">
    <citation type="journal article" date="2014" name="Antimicrob. Agents Chemother.">
        <title>Triclosan can select for an AdeIJK-overexpressing mutant of Acinetobacter baumannii ATCC 17978 that displays reduced susceptibility to multiple antibiotics.</title>
        <authorList>
            <person name="Fernando D.M."/>
            <person name="Xu W."/>
            <person name="Loewen P.C."/>
            <person name="Zhanel G.G."/>
            <person name="Kumar A."/>
        </authorList>
    </citation>
    <scope>NUCLEOTIDE SEQUENCE [LARGE SCALE GENOMIC DNA]</scope>
    <source>
        <strain evidence="2 3">ATCC 17978</strain>
    </source>
</reference>
<proteinExistence type="predicted"/>
<sequence length="1001" mass="112595">MNPYTIFEYTIVFYNQRNKELPNVKYSIIFFCEDGTKKTYEGATNPKGQTKPIPLNQNGKLHIFVEGHETIFSPKKTIKPILAEGSNIVEVNDIRLKSNTSFLTKAQYELMQKKTSKDLEELRKNAKAVKQKNFFNLSKIRPTFPLDLAEELNERINMSYEEYRKKNTHIVKKTKYLKFKNYALYRFVDSAGNGIPIVDYQIFAQGQSRPLINARPGPPDKKGYTQLVYTHLKSRVTYTLGSARKNSEWYEPITCVDKQTIYQIIFPTSIAVTQPDINHKENMEARQKPPIVINPTTNEVLILPSAVYAEFDKKTKILSDAVREVHKSNANLIKAIQSRDLDEIKELEKRLNINQEKAIEKINGEFKQTADLREVWVVETTGKTNEKISKYNLKRRYLKVTEYEELKAKRRNPQTEVDVTANQYTVQQPAQIRSSFEKLSQQLLTVKGNAGSDEKAVYNLIGGLGGEIAEEYKNSRDVTVTQEAQWMRMVAGASGEGSISAAPKGVSIKTSGDMSAKWTLFEGVKEWRKFYPCETGWKLEYDNYDLGTIRFLIGAEISGFSGANLGIAGNLSVDISHQGAAQVIKAVVRPPERSMSQMVDRNKKPMFQPAQGSLKIIGNNNQENAQNQGNISINAFAGVQIQGLLKGAVEWFKPKGDGSGEGEFVAIASAAAGGGVSAGVGAQGQFQIGYDQTSGNFKILVAAHLCWGMGAKGVASFVVGTEHLLSYLGFIKSQVAHAGFKTLLYINEAAFLLAAQVLAYCIGENHPVISDINRIAASYGDWIRRLDIDQGRYKTAQNINSSSGKKELLYATPETKGILLYAVTHWTDRTAPIFDMNVKFSDMKIEFFPTRKTAVINIFKTCISTEEWENTIQHIHPRGNKLTQTQLGKVEGDIIRFLNYGNDEKYAEDIIRCLNSGIEYKGTQINAWLQDYLKYRKGAKKIAGSLNYMLVKNQDDNRFKQLEIQQGVWGDSEEITLIASNLNVLSPFDQDDTDKYETYNV</sequence>
<gene>
    <name evidence="2" type="ORF">AUO97_13950</name>
</gene>
<dbReference type="SMR" id="A0A5P1UK01"/>
<accession>A0A5P1UK01</accession>
<dbReference type="Proteomes" id="UP000072389">
    <property type="component" value="Chromosome"/>
</dbReference>
<evidence type="ECO:0000313" key="3">
    <source>
        <dbReference type="Proteomes" id="UP000072389"/>
    </source>
</evidence>
<dbReference type="EMBL" id="CP018664">
    <property type="protein sequence ID" value="APP31857.1"/>
    <property type="molecule type" value="Genomic_DNA"/>
</dbReference>
<protein>
    <submittedName>
        <fullName evidence="2">Uncharacterized protein</fullName>
    </submittedName>
</protein>
<keyword evidence="1" id="KW-0175">Coiled coil</keyword>
<dbReference type="AlphaFoldDB" id="A0A5P1UK01"/>
<evidence type="ECO:0000313" key="2">
    <source>
        <dbReference type="EMBL" id="APP31857.1"/>
    </source>
</evidence>